<comment type="caution">
    <text evidence="1">The sequence shown here is derived from an EMBL/GenBank/DDBJ whole genome shotgun (WGS) entry which is preliminary data.</text>
</comment>
<dbReference type="AlphaFoldDB" id="X0UGT2"/>
<feature type="non-terminal residue" evidence="1">
    <location>
        <position position="36"/>
    </location>
</feature>
<accession>X0UGT2</accession>
<protein>
    <submittedName>
        <fullName evidence="1">Uncharacterized protein</fullName>
    </submittedName>
</protein>
<gene>
    <name evidence="1" type="ORF">S01H1_23784</name>
</gene>
<proteinExistence type="predicted"/>
<dbReference type="EMBL" id="BARS01013863">
    <property type="protein sequence ID" value="GAF87735.1"/>
    <property type="molecule type" value="Genomic_DNA"/>
</dbReference>
<name>X0UGT2_9ZZZZ</name>
<reference evidence="1" key="1">
    <citation type="journal article" date="2014" name="Front. Microbiol.">
        <title>High frequency of phylogenetically diverse reductive dehalogenase-homologous genes in deep subseafloor sedimentary metagenomes.</title>
        <authorList>
            <person name="Kawai M."/>
            <person name="Futagami T."/>
            <person name="Toyoda A."/>
            <person name="Takaki Y."/>
            <person name="Nishi S."/>
            <person name="Hori S."/>
            <person name="Arai W."/>
            <person name="Tsubouchi T."/>
            <person name="Morono Y."/>
            <person name="Uchiyama I."/>
            <person name="Ito T."/>
            <person name="Fujiyama A."/>
            <person name="Inagaki F."/>
            <person name="Takami H."/>
        </authorList>
    </citation>
    <scope>NUCLEOTIDE SEQUENCE</scope>
    <source>
        <strain evidence="1">Expedition CK06-06</strain>
    </source>
</reference>
<sequence>MAEPEPDPRIVKGLAALKRRKMLYVWWVNTGPQRTE</sequence>
<evidence type="ECO:0000313" key="1">
    <source>
        <dbReference type="EMBL" id="GAF87735.1"/>
    </source>
</evidence>
<organism evidence="1">
    <name type="scientific">marine sediment metagenome</name>
    <dbReference type="NCBI Taxonomy" id="412755"/>
    <lineage>
        <taxon>unclassified sequences</taxon>
        <taxon>metagenomes</taxon>
        <taxon>ecological metagenomes</taxon>
    </lineage>
</organism>